<comment type="caution">
    <text evidence="2">The sequence shown here is derived from an EMBL/GenBank/DDBJ whole genome shotgun (WGS) entry which is preliminary data.</text>
</comment>
<protein>
    <submittedName>
        <fullName evidence="2">Uncharacterized protein</fullName>
    </submittedName>
</protein>
<sequence length="79" mass="9015">MESNDQRNTPIKDDAVREALASGRNANDNFQQEPENEYGMDESAPDADAEREERDMIKGGKGQRGVIRNRNDDFDQEEQ</sequence>
<accession>A0ABM8UJ40</accession>
<keyword evidence="3" id="KW-1185">Reference proteome</keyword>
<feature type="compositionally biased region" description="Polar residues" evidence="1">
    <location>
        <begin position="24"/>
        <end position="33"/>
    </location>
</feature>
<organism evidence="2 3">
    <name type="scientific">Dyadobacter linearis</name>
    <dbReference type="NCBI Taxonomy" id="2823330"/>
    <lineage>
        <taxon>Bacteria</taxon>
        <taxon>Pseudomonadati</taxon>
        <taxon>Bacteroidota</taxon>
        <taxon>Cytophagia</taxon>
        <taxon>Cytophagales</taxon>
        <taxon>Spirosomataceae</taxon>
        <taxon>Dyadobacter</taxon>
    </lineage>
</organism>
<gene>
    <name evidence="2" type="ORF">DYBT9623_00149</name>
</gene>
<evidence type="ECO:0000256" key="1">
    <source>
        <dbReference type="SAM" id="MobiDB-lite"/>
    </source>
</evidence>
<reference evidence="2 3" key="1">
    <citation type="submission" date="2021-04" db="EMBL/GenBank/DDBJ databases">
        <authorList>
            <person name="Rodrigo-Torres L."/>
            <person name="Arahal R. D."/>
            <person name="Lucena T."/>
        </authorList>
    </citation>
    <scope>NUCLEOTIDE SEQUENCE [LARGE SCALE GENOMIC DNA]</scope>
    <source>
        <strain evidence="2 3">CECT 9623</strain>
    </source>
</reference>
<feature type="compositionally biased region" description="Acidic residues" evidence="1">
    <location>
        <begin position="34"/>
        <end position="50"/>
    </location>
</feature>
<feature type="region of interest" description="Disordered" evidence="1">
    <location>
        <begin position="1"/>
        <end position="79"/>
    </location>
</feature>
<evidence type="ECO:0000313" key="3">
    <source>
        <dbReference type="Proteomes" id="UP000679725"/>
    </source>
</evidence>
<name>A0ABM8UJ40_9BACT</name>
<dbReference type="Proteomes" id="UP000679725">
    <property type="component" value="Unassembled WGS sequence"/>
</dbReference>
<proteinExistence type="predicted"/>
<evidence type="ECO:0000313" key="2">
    <source>
        <dbReference type="EMBL" id="CAG5067428.1"/>
    </source>
</evidence>
<dbReference type="EMBL" id="CAJRAU010000001">
    <property type="protein sequence ID" value="CAG5067428.1"/>
    <property type="molecule type" value="Genomic_DNA"/>
</dbReference>
<dbReference type="RefSeq" id="WP_215231604.1">
    <property type="nucleotide sequence ID" value="NZ_CAJRAU010000001.1"/>
</dbReference>